<evidence type="ECO:0000259" key="17">
    <source>
        <dbReference type="PROSITE" id="PS51918"/>
    </source>
</evidence>
<evidence type="ECO:0000313" key="18">
    <source>
        <dbReference type="EMBL" id="SIS88608.1"/>
    </source>
</evidence>
<comment type="similarity">
    <text evidence="3 14">Belongs to the anaerobic coproporphyrinogen-III oxidase family.</text>
</comment>
<evidence type="ECO:0000256" key="14">
    <source>
        <dbReference type="PIRNR" id="PIRNR000167"/>
    </source>
</evidence>
<protein>
    <recommendedName>
        <fullName evidence="14">Coproporphyrinogen-III oxidase</fullName>
        <ecNumber evidence="14">1.3.98.3</ecNumber>
    </recommendedName>
</protein>
<name>A0A1N7MRG0_9RHOB</name>
<comment type="subcellular location">
    <subcellularLocation>
        <location evidence="1 14">Cytoplasm</location>
    </subcellularLocation>
</comment>
<evidence type="ECO:0000256" key="15">
    <source>
        <dbReference type="PIRSR" id="PIRSR000167-1"/>
    </source>
</evidence>
<dbReference type="RefSeq" id="WP_076448089.1">
    <property type="nucleotide sequence ID" value="NZ_FTOQ01000005.1"/>
</dbReference>
<dbReference type="GO" id="GO:0005737">
    <property type="term" value="C:cytoplasm"/>
    <property type="evidence" value="ECO:0007669"/>
    <property type="project" value="UniProtKB-SubCell"/>
</dbReference>
<accession>A0A1N7MRG0</accession>
<evidence type="ECO:0000256" key="9">
    <source>
        <dbReference type="ARBA" id="ARBA00023002"/>
    </source>
</evidence>
<organism evidence="18 19">
    <name type="scientific">Roseivivax lentus</name>
    <dbReference type="NCBI Taxonomy" id="633194"/>
    <lineage>
        <taxon>Bacteria</taxon>
        <taxon>Pseudomonadati</taxon>
        <taxon>Pseudomonadota</taxon>
        <taxon>Alphaproteobacteria</taxon>
        <taxon>Rhodobacterales</taxon>
        <taxon>Roseobacteraceae</taxon>
        <taxon>Roseivivax</taxon>
    </lineage>
</organism>
<evidence type="ECO:0000256" key="16">
    <source>
        <dbReference type="PIRSR" id="PIRSR000167-2"/>
    </source>
</evidence>
<feature type="binding site" evidence="15">
    <location>
        <position position="206"/>
    </location>
    <ligand>
        <name>S-adenosyl-L-methionine</name>
        <dbReference type="ChEBI" id="CHEBI:59789"/>
        <label>2</label>
    </ligand>
</feature>
<feature type="binding site" evidence="15">
    <location>
        <position position="109"/>
    </location>
    <ligand>
        <name>S-adenosyl-L-methionine</name>
        <dbReference type="ChEBI" id="CHEBI:59789"/>
        <label>1</label>
    </ligand>
</feature>
<dbReference type="NCBIfam" id="TIGR00538">
    <property type="entry name" value="hemN"/>
    <property type="match status" value="1"/>
</dbReference>
<dbReference type="GO" id="GO:0051989">
    <property type="term" value="F:coproporphyrinogen dehydrogenase activity"/>
    <property type="evidence" value="ECO:0007669"/>
    <property type="project" value="UniProtKB-EC"/>
</dbReference>
<evidence type="ECO:0000256" key="6">
    <source>
        <dbReference type="ARBA" id="ARBA00022490"/>
    </source>
</evidence>
<evidence type="ECO:0000256" key="2">
    <source>
        <dbReference type="ARBA" id="ARBA00004785"/>
    </source>
</evidence>
<gene>
    <name evidence="18" type="ORF">SAMN05421759_105109</name>
</gene>
<dbReference type="Pfam" id="PF04055">
    <property type="entry name" value="Radical_SAM"/>
    <property type="match status" value="1"/>
</dbReference>
<dbReference type="InterPro" id="IPR006638">
    <property type="entry name" value="Elp3/MiaA/NifB-like_rSAM"/>
</dbReference>
<comment type="pathway">
    <text evidence="2 14">Porphyrin-containing compound metabolism; protoporphyrin-IX biosynthesis; protoporphyrinogen-IX from coproporphyrinogen-III (AdoMet route): step 1/1.</text>
</comment>
<feature type="binding site" evidence="16">
    <location>
        <position position="58"/>
    </location>
    <ligand>
        <name>[4Fe-4S] cluster</name>
        <dbReference type="ChEBI" id="CHEBI:49883"/>
        <note>4Fe-4S-S-AdoMet</note>
    </ligand>
</feature>
<feature type="binding site" evidence="16">
    <location>
        <position position="65"/>
    </location>
    <ligand>
        <name>[4Fe-4S] cluster</name>
        <dbReference type="ChEBI" id="CHEBI:49883"/>
        <note>4Fe-4S-S-AdoMet</note>
    </ligand>
</feature>
<dbReference type="GO" id="GO:0004109">
    <property type="term" value="F:coproporphyrinogen oxidase activity"/>
    <property type="evidence" value="ECO:0007669"/>
    <property type="project" value="InterPro"/>
</dbReference>
<keyword evidence="19" id="KW-1185">Reference proteome</keyword>
<dbReference type="SFLD" id="SFLDS00029">
    <property type="entry name" value="Radical_SAM"/>
    <property type="match status" value="1"/>
</dbReference>
<feature type="binding site" evidence="15">
    <location>
        <position position="240"/>
    </location>
    <ligand>
        <name>S-adenosyl-L-methionine</name>
        <dbReference type="ChEBI" id="CHEBI:59789"/>
        <label>2</label>
    </ligand>
</feature>
<dbReference type="PROSITE" id="PS51918">
    <property type="entry name" value="RADICAL_SAM"/>
    <property type="match status" value="1"/>
</dbReference>
<dbReference type="OrthoDB" id="9808022at2"/>
<dbReference type="GO" id="GO:0046872">
    <property type="term" value="F:metal ion binding"/>
    <property type="evidence" value="ECO:0007669"/>
    <property type="project" value="UniProtKB-KW"/>
</dbReference>
<dbReference type="EMBL" id="FTOQ01000005">
    <property type="protein sequence ID" value="SIS88608.1"/>
    <property type="molecule type" value="Genomic_DNA"/>
</dbReference>
<evidence type="ECO:0000256" key="4">
    <source>
        <dbReference type="ARBA" id="ARBA00011245"/>
    </source>
</evidence>
<dbReference type="InterPro" id="IPR007197">
    <property type="entry name" value="rSAM"/>
</dbReference>
<dbReference type="AlphaFoldDB" id="A0A1N7MRG0"/>
<dbReference type="STRING" id="633194.SAMN05421759_105109"/>
<dbReference type="GO" id="GO:0051539">
    <property type="term" value="F:4 iron, 4 sulfur cluster binding"/>
    <property type="evidence" value="ECO:0007669"/>
    <property type="project" value="UniProtKB-KW"/>
</dbReference>
<feature type="binding site" evidence="15">
    <location>
        <position position="142"/>
    </location>
    <ligand>
        <name>S-adenosyl-L-methionine</name>
        <dbReference type="ChEBI" id="CHEBI:59789"/>
        <label>1</label>
    </ligand>
</feature>
<keyword evidence="8 14" id="KW-0479">Metal-binding</keyword>
<dbReference type="InterPro" id="IPR058240">
    <property type="entry name" value="rSAM_sf"/>
</dbReference>
<feature type="binding site" evidence="15">
    <location>
        <position position="181"/>
    </location>
    <ligand>
        <name>S-adenosyl-L-methionine</name>
        <dbReference type="ChEBI" id="CHEBI:59789"/>
        <label>2</label>
    </ligand>
</feature>
<evidence type="ECO:0000256" key="11">
    <source>
        <dbReference type="ARBA" id="ARBA00023014"/>
    </source>
</evidence>
<proteinExistence type="inferred from homology"/>
<comment type="subunit">
    <text evidence="4">Monomer.</text>
</comment>
<keyword evidence="12 14" id="KW-0627">Porphyrin biosynthesis</keyword>
<dbReference type="PIRSF" id="PIRSF000167">
    <property type="entry name" value="HemN"/>
    <property type="match status" value="1"/>
</dbReference>
<keyword evidence="6 14" id="KW-0963">Cytoplasm</keyword>
<dbReference type="PANTHER" id="PTHR13932">
    <property type="entry name" value="COPROPORPHYRINIGEN III OXIDASE"/>
    <property type="match status" value="1"/>
</dbReference>
<sequence length="448" mass="47618">MTQDHLRTALLEAKVPRYTSYPPATRFSGAIGPDIHAGWLAALPPEEGISLYAHVPFCRRLCWFCACRTQGTANAAPLTRFLETLAAEAALVARAVGRAQKVAALHLGGGTPTLLTPEQIDRMGQLLRENFDLSACDDISVEIDPCELDAARLDALVAFGLSRASIGVQDIDPVVQNAIGRHQSAEITAEAVAGLRARGIGSVNFDLLYGLPYQTEARLAATLDAVIAHRPDRIALYGYAHVPWMARRQKLIPEDALPDPEARIALADLARARLIGSGYVPVGIDHYALPGDEMARAAQSGTLRRNFQGYTTDRAATLVALGPSAISRLPQGYAQNASATRDWTATVEAGVLPTARGYALTAQDRLAADAIERVMCDGTVDFTALGRAHGLPTTALTTRAATALAELPGMGTLAAGVLQLADMRYARLMAARIDPGMAGDTGRFSMAS</sequence>
<feature type="binding site" evidence="15">
    <location>
        <position position="169"/>
    </location>
    <ligand>
        <name>S-adenosyl-L-methionine</name>
        <dbReference type="ChEBI" id="CHEBI:59789"/>
        <label>2</label>
    </ligand>
</feature>
<keyword evidence="7 14" id="KW-0949">S-adenosyl-L-methionine</keyword>
<feature type="binding site" evidence="15">
    <location>
        <position position="326"/>
    </location>
    <ligand>
        <name>S-adenosyl-L-methionine</name>
        <dbReference type="ChEBI" id="CHEBI:59789"/>
        <label>1</label>
    </ligand>
</feature>
<keyword evidence="11 14" id="KW-0411">Iron-sulfur</keyword>
<dbReference type="InterPro" id="IPR013785">
    <property type="entry name" value="Aldolase_TIM"/>
</dbReference>
<dbReference type="EC" id="1.3.98.3" evidence="14"/>
<dbReference type="SUPFAM" id="SSF102114">
    <property type="entry name" value="Radical SAM enzymes"/>
    <property type="match status" value="1"/>
</dbReference>
<evidence type="ECO:0000256" key="1">
    <source>
        <dbReference type="ARBA" id="ARBA00004496"/>
    </source>
</evidence>
<keyword evidence="5 14" id="KW-0004">4Fe-4S</keyword>
<evidence type="ECO:0000313" key="19">
    <source>
        <dbReference type="Proteomes" id="UP000186684"/>
    </source>
</evidence>
<feature type="binding site" evidence="16">
    <location>
        <position position="62"/>
    </location>
    <ligand>
        <name>[4Fe-4S] cluster</name>
        <dbReference type="ChEBI" id="CHEBI:49883"/>
        <note>4Fe-4S-S-AdoMet</note>
    </ligand>
</feature>
<evidence type="ECO:0000256" key="8">
    <source>
        <dbReference type="ARBA" id="ARBA00022723"/>
    </source>
</evidence>
<evidence type="ECO:0000256" key="12">
    <source>
        <dbReference type="ARBA" id="ARBA00023244"/>
    </source>
</evidence>
<comment type="cofactor">
    <cofactor evidence="14 16">
        <name>[4Fe-4S] cluster</name>
        <dbReference type="ChEBI" id="CHEBI:49883"/>
    </cofactor>
    <text evidence="14 16">Binds 1 [4Fe-4S] cluster. The cluster is coordinated with 3 cysteines and an exchangeable S-adenosyl-L-methionine.</text>
</comment>
<keyword evidence="9 14" id="KW-0560">Oxidoreductase</keyword>
<dbReference type="PANTHER" id="PTHR13932:SF6">
    <property type="entry name" value="OXYGEN-INDEPENDENT COPROPORPHYRINOGEN III OXIDASE"/>
    <property type="match status" value="1"/>
</dbReference>
<dbReference type="UniPathway" id="UPA00251">
    <property type="reaction ID" value="UER00323"/>
</dbReference>
<dbReference type="CDD" id="cd01335">
    <property type="entry name" value="Radical_SAM"/>
    <property type="match status" value="1"/>
</dbReference>
<dbReference type="InterPro" id="IPR034505">
    <property type="entry name" value="Coproporphyrinogen-III_oxidase"/>
</dbReference>
<feature type="binding site" evidence="15">
    <location>
        <begin position="110"/>
        <end position="111"/>
    </location>
    <ligand>
        <name>S-adenosyl-L-methionine</name>
        <dbReference type="ChEBI" id="CHEBI:59789"/>
        <label>2</label>
    </ligand>
</feature>
<dbReference type="SFLD" id="SFLDG01065">
    <property type="entry name" value="anaerobic_coproporphyrinogen-I"/>
    <property type="match status" value="1"/>
</dbReference>
<evidence type="ECO:0000256" key="7">
    <source>
        <dbReference type="ARBA" id="ARBA00022691"/>
    </source>
</evidence>
<keyword evidence="10 14" id="KW-0408">Iron</keyword>
<dbReference type="Gene3D" id="3.20.20.70">
    <property type="entry name" value="Aldolase class I"/>
    <property type="match status" value="1"/>
</dbReference>
<dbReference type="SMART" id="SM00729">
    <property type="entry name" value="Elp3"/>
    <property type="match status" value="1"/>
</dbReference>
<reference evidence="19" key="1">
    <citation type="submission" date="2017-01" db="EMBL/GenBank/DDBJ databases">
        <authorList>
            <person name="Varghese N."/>
            <person name="Submissions S."/>
        </authorList>
    </citation>
    <scope>NUCLEOTIDE SEQUENCE [LARGE SCALE GENOMIC DNA]</scope>
    <source>
        <strain evidence="19">DSM 29430</strain>
    </source>
</reference>
<dbReference type="Proteomes" id="UP000186684">
    <property type="component" value="Unassembled WGS sequence"/>
</dbReference>
<evidence type="ECO:0000256" key="10">
    <source>
        <dbReference type="ARBA" id="ARBA00023004"/>
    </source>
</evidence>
<dbReference type="GO" id="GO:0006782">
    <property type="term" value="P:protoporphyrinogen IX biosynthetic process"/>
    <property type="evidence" value="ECO:0007669"/>
    <property type="project" value="UniProtKB-UniPathway"/>
</dbReference>
<feature type="binding site" evidence="15">
    <location>
        <begin position="64"/>
        <end position="66"/>
    </location>
    <ligand>
        <name>S-adenosyl-L-methionine</name>
        <dbReference type="ChEBI" id="CHEBI:59789"/>
        <label>2</label>
    </ligand>
</feature>
<evidence type="ECO:0000256" key="3">
    <source>
        <dbReference type="ARBA" id="ARBA00005493"/>
    </source>
</evidence>
<feature type="binding site" evidence="15">
    <location>
        <position position="52"/>
    </location>
    <ligand>
        <name>S-adenosyl-L-methionine</name>
        <dbReference type="ChEBI" id="CHEBI:59789"/>
        <label>1</label>
    </ligand>
</feature>
<evidence type="ECO:0000256" key="5">
    <source>
        <dbReference type="ARBA" id="ARBA00022485"/>
    </source>
</evidence>
<feature type="domain" description="Radical SAM core" evidence="17">
    <location>
        <begin position="43"/>
        <end position="277"/>
    </location>
</feature>
<comment type="catalytic activity">
    <reaction evidence="13 14">
        <text>coproporphyrinogen III + 2 S-adenosyl-L-methionine = protoporphyrinogen IX + 2 5'-deoxyadenosine + 2 L-methionine + 2 CO2</text>
        <dbReference type="Rhea" id="RHEA:15425"/>
        <dbReference type="ChEBI" id="CHEBI:16526"/>
        <dbReference type="ChEBI" id="CHEBI:17319"/>
        <dbReference type="ChEBI" id="CHEBI:57307"/>
        <dbReference type="ChEBI" id="CHEBI:57309"/>
        <dbReference type="ChEBI" id="CHEBI:57844"/>
        <dbReference type="ChEBI" id="CHEBI:59789"/>
        <dbReference type="EC" id="1.3.98.3"/>
    </reaction>
</comment>
<dbReference type="InterPro" id="IPR004558">
    <property type="entry name" value="Coprogen_oxidase_HemN"/>
</dbReference>
<evidence type="ECO:0000256" key="13">
    <source>
        <dbReference type="ARBA" id="ARBA00048321"/>
    </source>
</evidence>